<reference evidence="4 5" key="1">
    <citation type="submission" date="2021-01" db="EMBL/GenBank/DDBJ databases">
        <title>Genomics of switchgrass bacterial isolates.</title>
        <authorList>
            <person name="Shade A."/>
        </authorList>
    </citation>
    <scope>NUCLEOTIDE SEQUENCE [LARGE SCALE GENOMIC DNA]</scope>
    <source>
        <strain evidence="4 5">PvP111</strain>
    </source>
</reference>
<keyword evidence="5" id="KW-1185">Reference proteome</keyword>
<dbReference type="EC" id="2.3.1.267" evidence="4"/>
<dbReference type="InterPro" id="IPR050832">
    <property type="entry name" value="Bact_Acetyltransf"/>
</dbReference>
<evidence type="ECO:0000256" key="1">
    <source>
        <dbReference type="ARBA" id="ARBA00022679"/>
    </source>
</evidence>
<evidence type="ECO:0000313" key="4">
    <source>
        <dbReference type="EMBL" id="MBM7414112.1"/>
    </source>
</evidence>
<name>A0ABS2KQ94_9NOCA</name>
<gene>
    <name evidence="4" type="ORF">JOE42_000845</name>
</gene>
<comment type="caution">
    <text evidence="4">The sequence shown here is derived from an EMBL/GenBank/DDBJ whole genome shotgun (WGS) entry which is preliminary data.</text>
</comment>
<keyword evidence="1 4" id="KW-0808">Transferase</keyword>
<dbReference type="NCBIfam" id="TIGR01575">
    <property type="entry name" value="rimI"/>
    <property type="match status" value="1"/>
</dbReference>
<dbReference type="InterPro" id="IPR016181">
    <property type="entry name" value="Acyl_CoA_acyltransferase"/>
</dbReference>
<dbReference type="PROSITE" id="PS51186">
    <property type="entry name" value="GNAT"/>
    <property type="match status" value="1"/>
</dbReference>
<sequence length="160" mass="17557">MIGSVEPMRVEDADRCAELEAVLFPTDGPWPASAFVDELRGPHVRYFVVREDDRRAVGYAGIALLGKGDDTESEVHTIGVDPAAQRRGVGRALLDALLHEADLHGGPVFLEVRTDNEPAIELYRRAGFDIVGTRRRYYQPSGADAYTMTRPAPTTRGGHP</sequence>
<evidence type="ECO:0000256" key="2">
    <source>
        <dbReference type="ARBA" id="ARBA00023315"/>
    </source>
</evidence>
<protein>
    <submittedName>
        <fullName evidence="4">Ribosomal-protein-alanine N-acetyltransferase</fullName>
        <ecNumber evidence="4">2.3.1.267</ecNumber>
    </submittedName>
</protein>
<dbReference type="Pfam" id="PF00583">
    <property type="entry name" value="Acetyltransf_1"/>
    <property type="match status" value="1"/>
</dbReference>
<keyword evidence="2 4" id="KW-0012">Acyltransferase</keyword>
<dbReference type="EMBL" id="JAFBBK010000001">
    <property type="protein sequence ID" value="MBM7414112.1"/>
    <property type="molecule type" value="Genomic_DNA"/>
</dbReference>
<feature type="domain" description="N-acetyltransferase" evidence="3">
    <location>
        <begin position="3"/>
        <end position="153"/>
    </location>
</feature>
<dbReference type="SUPFAM" id="SSF55729">
    <property type="entry name" value="Acyl-CoA N-acyltransferases (Nat)"/>
    <property type="match status" value="1"/>
</dbReference>
<evidence type="ECO:0000313" key="5">
    <source>
        <dbReference type="Proteomes" id="UP000703038"/>
    </source>
</evidence>
<proteinExistence type="predicted"/>
<dbReference type="PANTHER" id="PTHR43877">
    <property type="entry name" value="AMINOALKYLPHOSPHONATE N-ACETYLTRANSFERASE-RELATED-RELATED"/>
    <property type="match status" value="1"/>
</dbReference>
<dbReference type="InterPro" id="IPR006464">
    <property type="entry name" value="AcTrfase_RimI/Ard1"/>
</dbReference>
<evidence type="ECO:0000259" key="3">
    <source>
        <dbReference type="PROSITE" id="PS51186"/>
    </source>
</evidence>
<dbReference type="RefSeq" id="WP_204866888.1">
    <property type="nucleotide sequence ID" value="NZ_JAFBBK010000001.1"/>
</dbReference>
<accession>A0ABS2KQ94</accession>
<dbReference type="Proteomes" id="UP000703038">
    <property type="component" value="Unassembled WGS sequence"/>
</dbReference>
<dbReference type="CDD" id="cd04301">
    <property type="entry name" value="NAT_SF"/>
    <property type="match status" value="1"/>
</dbReference>
<dbReference type="InterPro" id="IPR000182">
    <property type="entry name" value="GNAT_dom"/>
</dbReference>
<organism evidence="4 5">
    <name type="scientific">Rhodococcoides corynebacterioides</name>
    <dbReference type="NCBI Taxonomy" id="53972"/>
    <lineage>
        <taxon>Bacteria</taxon>
        <taxon>Bacillati</taxon>
        <taxon>Actinomycetota</taxon>
        <taxon>Actinomycetes</taxon>
        <taxon>Mycobacteriales</taxon>
        <taxon>Nocardiaceae</taxon>
        <taxon>Rhodococcoides</taxon>
    </lineage>
</organism>
<dbReference type="Gene3D" id="3.40.630.30">
    <property type="match status" value="1"/>
</dbReference>
<dbReference type="GO" id="GO:0008999">
    <property type="term" value="F:protein-N-terminal-alanine acetyltransferase activity"/>
    <property type="evidence" value="ECO:0007669"/>
    <property type="project" value="UniProtKB-EC"/>
</dbReference>